<organism evidence="2 3">
    <name type="scientific">Vanilla planifolia</name>
    <name type="common">Vanilla</name>
    <dbReference type="NCBI Taxonomy" id="51239"/>
    <lineage>
        <taxon>Eukaryota</taxon>
        <taxon>Viridiplantae</taxon>
        <taxon>Streptophyta</taxon>
        <taxon>Embryophyta</taxon>
        <taxon>Tracheophyta</taxon>
        <taxon>Spermatophyta</taxon>
        <taxon>Magnoliopsida</taxon>
        <taxon>Liliopsida</taxon>
        <taxon>Asparagales</taxon>
        <taxon>Orchidaceae</taxon>
        <taxon>Vanilloideae</taxon>
        <taxon>Vanilleae</taxon>
        <taxon>Vanilla</taxon>
    </lineage>
</organism>
<name>A0A835RMY0_VANPL</name>
<comment type="caution">
    <text evidence="2">The sequence shown here is derived from an EMBL/GenBank/DDBJ whole genome shotgun (WGS) entry which is preliminary data.</text>
</comment>
<proteinExistence type="predicted"/>
<feature type="compositionally biased region" description="Polar residues" evidence="1">
    <location>
        <begin position="60"/>
        <end position="70"/>
    </location>
</feature>
<dbReference type="AlphaFoldDB" id="A0A835RMY0"/>
<reference evidence="2 3" key="1">
    <citation type="journal article" date="2020" name="Nat. Food">
        <title>A phased Vanilla planifolia genome enables genetic improvement of flavour and production.</title>
        <authorList>
            <person name="Hasing T."/>
            <person name="Tang H."/>
            <person name="Brym M."/>
            <person name="Khazi F."/>
            <person name="Huang T."/>
            <person name="Chambers A.H."/>
        </authorList>
    </citation>
    <scope>NUCLEOTIDE SEQUENCE [LARGE SCALE GENOMIC DNA]</scope>
    <source>
        <tissue evidence="2">Leaf</tissue>
    </source>
</reference>
<accession>A0A835RMY0</accession>
<feature type="region of interest" description="Disordered" evidence="1">
    <location>
        <begin position="50"/>
        <end position="70"/>
    </location>
</feature>
<dbReference type="Proteomes" id="UP000639772">
    <property type="component" value="Unassembled WGS sequence"/>
</dbReference>
<evidence type="ECO:0000256" key="1">
    <source>
        <dbReference type="SAM" id="MobiDB-lite"/>
    </source>
</evidence>
<sequence length="70" mass="7658">MASIPCSIQLYTLPNCVTIESSASPCPMDRIASSFRALTRRFCRIRTKVAPDTADKEQETTVTPTASSFS</sequence>
<evidence type="ECO:0000313" key="3">
    <source>
        <dbReference type="Proteomes" id="UP000639772"/>
    </source>
</evidence>
<evidence type="ECO:0000313" key="2">
    <source>
        <dbReference type="EMBL" id="KAG0494569.1"/>
    </source>
</evidence>
<dbReference type="EMBL" id="JADCNM010000002">
    <property type="protein sequence ID" value="KAG0494569.1"/>
    <property type="molecule type" value="Genomic_DNA"/>
</dbReference>
<protein>
    <submittedName>
        <fullName evidence="2">Uncharacterized protein</fullName>
    </submittedName>
</protein>
<gene>
    <name evidence="2" type="ORF">HPP92_005563</name>
</gene>